<evidence type="ECO:0000313" key="2">
    <source>
        <dbReference type="Proteomes" id="UP001211065"/>
    </source>
</evidence>
<accession>A0AAD5U186</accession>
<proteinExistence type="predicted"/>
<organism evidence="1 2">
    <name type="scientific">Clydaea vesicula</name>
    <dbReference type="NCBI Taxonomy" id="447962"/>
    <lineage>
        <taxon>Eukaryota</taxon>
        <taxon>Fungi</taxon>
        <taxon>Fungi incertae sedis</taxon>
        <taxon>Chytridiomycota</taxon>
        <taxon>Chytridiomycota incertae sedis</taxon>
        <taxon>Chytridiomycetes</taxon>
        <taxon>Lobulomycetales</taxon>
        <taxon>Lobulomycetaceae</taxon>
        <taxon>Clydaea</taxon>
    </lineage>
</organism>
<evidence type="ECO:0000313" key="1">
    <source>
        <dbReference type="EMBL" id="KAJ3220951.1"/>
    </source>
</evidence>
<protein>
    <submittedName>
        <fullName evidence="1">Uncharacterized protein</fullName>
    </submittedName>
</protein>
<comment type="caution">
    <text evidence="1">The sequence shown here is derived from an EMBL/GenBank/DDBJ whole genome shotgun (WGS) entry which is preliminary data.</text>
</comment>
<keyword evidence="2" id="KW-1185">Reference proteome</keyword>
<dbReference type="AlphaFoldDB" id="A0AAD5U186"/>
<reference evidence="1" key="1">
    <citation type="submission" date="2020-05" db="EMBL/GenBank/DDBJ databases">
        <title>Phylogenomic resolution of chytrid fungi.</title>
        <authorList>
            <person name="Stajich J.E."/>
            <person name="Amses K."/>
            <person name="Simmons R."/>
            <person name="Seto K."/>
            <person name="Myers J."/>
            <person name="Bonds A."/>
            <person name="Quandt C.A."/>
            <person name="Barry K."/>
            <person name="Liu P."/>
            <person name="Grigoriev I."/>
            <person name="Longcore J.E."/>
            <person name="James T.Y."/>
        </authorList>
    </citation>
    <scope>NUCLEOTIDE SEQUENCE</scope>
    <source>
        <strain evidence="1">JEL0476</strain>
    </source>
</reference>
<sequence>MRFCLRNIKKNLIPKSKVKNSYLKFSSTNLKFNISNPTISISMQSDQINALSNSLVIPTNSRLQVLTVRGQALSMVWASSSVDDMRGPKPRKDEVFEDYLRQNLTEEEKNMSNHSSSTSSLILNPADFDLDQRQEIKITSNHHRVLSSNSLADEKNSFNYSNLNLSDLLWYMEKEEVAFNVFDNLEFNLNTNFIKDEIFYKLFDILFESKTIVTFIPLFPSSEVEEFTQHVLESRNDIIRELLYEQALYRCPKCYLYAIFLEVPRKYFLTKESLIKLSDLSLLELEKRKKKIDIETLQTKIILNCISLTYYVTFSYVKAILLEFDTGVKDLNLSLNDKRSRRLIWSNLLFYSIFYSIYWNENFISEEDHLEMLNEEEWLKLGRFCVSRR</sequence>
<gene>
    <name evidence="1" type="ORF">HK099_003883</name>
</gene>
<dbReference type="Proteomes" id="UP001211065">
    <property type="component" value="Unassembled WGS sequence"/>
</dbReference>
<name>A0AAD5U186_9FUNG</name>
<dbReference type="EMBL" id="JADGJW010000261">
    <property type="protein sequence ID" value="KAJ3220951.1"/>
    <property type="molecule type" value="Genomic_DNA"/>
</dbReference>